<dbReference type="InterPro" id="IPR023367">
    <property type="entry name" value="Peptidase_M42_dom2"/>
</dbReference>
<evidence type="ECO:0000256" key="7">
    <source>
        <dbReference type="PIRSR" id="PIRSR001123-1"/>
    </source>
</evidence>
<keyword evidence="10" id="KW-1185">Reference proteome</keyword>
<dbReference type="Gene3D" id="3.40.630.10">
    <property type="entry name" value="Zn peptidases"/>
    <property type="match status" value="1"/>
</dbReference>
<feature type="binding site" evidence="8">
    <location>
        <position position="204"/>
    </location>
    <ligand>
        <name>Zn(2+)</name>
        <dbReference type="ChEBI" id="CHEBI:29105"/>
        <label>2</label>
    </ligand>
</feature>
<evidence type="ECO:0000256" key="4">
    <source>
        <dbReference type="ARBA" id="ARBA00022723"/>
    </source>
</evidence>
<feature type="active site" description="Proton acceptor" evidence="7">
    <location>
        <position position="203"/>
    </location>
</feature>
<feature type="binding site" evidence="8">
    <location>
        <position position="171"/>
    </location>
    <ligand>
        <name>Zn(2+)</name>
        <dbReference type="ChEBI" id="CHEBI:29105"/>
        <label>2</label>
    </ligand>
</feature>
<keyword evidence="2 9" id="KW-0031">Aminopeptidase</keyword>
<dbReference type="GO" id="GO:0004177">
    <property type="term" value="F:aminopeptidase activity"/>
    <property type="evidence" value="ECO:0007669"/>
    <property type="project" value="UniProtKB-UniRule"/>
</dbReference>
<feature type="binding site" evidence="8">
    <location>
        <position position="311"/>
    </location>
    <ligand>
        <name>Zn(2+)</name>
        <dbReference type="ChEBI" id="CHEBI:29105"/>
        <label>2</label>
    </ligand>
</feature>
<dbReference type="GO" id="GO:0046872">
    <property type="term" value="F:metal ion binding"/>
    <property type="evidence" value="ECO:0007669"/>
    <property type="project" value="UniProtKB-UniRule"/>
</dbReference>
<evidence type="ECO:0000256" key="1">
    <source>
        <dbReference type="ARBA" id="ARBA00006272"/>
    </source>
</evidence>
<dbReference type="InterPro" id="IPR008007">
    <property type="entry name" value="Peptidase_M42"/>
</dbReference>
<proteinExistence type="inferred from homology"/>
<dbReference type="PANTHER" id="PTHR32481:SF0">
    <property type="entry name" value="AMINOPEPTIDASE YPDE-RELATED"/>
    <property type="match status" value="1"/>
</dbReference>
<dbReference type="Proteomes" id="UP000242141">
    <property type="component" value="Unassembled WGS sequence"/>
</dbReference>
<keyword evidence="5" id="KW-0378">Hydrolase</keyword>
<evidence type="ECO:0000313" key="10">
    <source>
        <dbReference type="Proteomes" id="UP000242141"/>
    </source>
</evidence>
<keyword evidence="3" id="KW-0645">Protease</keyword>
<evidence type="ECO:0000256" key="6">
    <source>
        <dbReference type="PIRNR" id="PIRNR001123"/>
    </source>
</evidence>
<dbReference type="SUPFAM" id="SSF101821">
    <property type="entry name" value="Aminopeptidase/glucanase lid domain"/>
    <property type="match status" value="1"/>
</dbReference>
<dbReference type="InterPro" id="IPR051464">
    <property type="entry name" value="Peptidase_M42_aminopept"/>
</dbReference>
<evidence type="ECO:0000256" key="2">
    <source>
        <dbReference type="ARBA" id="ARBA00022438"/>
    </source>
</evidence>
<protein>
    <submittedName>
        <fullName evidence="9">| pepA / Glutamyl aminopeptidase |:76009 Forward</fullName>
    </submittedName>
</protein>
<dbReference type="AlphaFoldDB" id="A0A0G7ZNB2"/>
<evidence type="ECO:0000256" key="3">
    <source>
        <dbReference type="ARBA" id="ARBA00022670"/>
    </source>
</evidence>
<keyword evidence="4 8" id="KW-0479">Metal-binding</keyword>
<accession>A0A0G7ZNB2</accession>
<feature type="binding site" evidence="8">
    <location>
        <position position="226"/>
    </location>
    <ligand>
        <name>Zn(2+)</name>
        <dbReference type="ChEBI" id="CHEBI:29105"/>
        <label>1</label>
    </ligand>
</feature>
<comment type="similarity">
    <text evidence="1 6">Belongs to the peptidase M42 family.</text>
</comment>
<dbReference type="SUPFAM" id="SSF53187">
    <property type="entry name" value="Zn-dependent exopeptidases"/>
    <property type="match status" value="1"/>
</dbReference>
<reference evidence="10" key="1">
    <citation type="submission" date="2015-05" db="EMBL/GenBank/DDBJ databases">
        <authorList>
            <person name="Collingro A."/>
        </authorList>
    </citation>
    <scope>NUCLEOTIDE SEQUENCE [LARGE SCALE GENOMIC DNA]</scope>
    <source>
        <strain evidence="10">Ps</strain>
    </source>
</reference>
<dbReference type="PANTHER" id="PTHR32481">
    <property type="entry name" value="AMINOPEPTIDASE"/>
    <property type="match status" value="1"/>
</dbReference>
<dbReference type="Pfam" id="PF05343">
    <property type="entry name" value="Peptidase_M42"/>
    <property type="match status" value="1"/>
</dbReference>
<organism evidence="9 10">
    <name type="scientific">Candidatus Hepatoplasma crinochetorum</name>
    <dbReference type="NCBI Taxonomy" id="295596"/>
    <lineage>
        <taxon>Bacteria</taxon>
        <taxon>Bacillati</taxon>
        <taxon>Mycoplasmatota</taxon>
        <taxon>Mollicutes</taxon>
        <taxon>Candidatus Hepatoplasmataceae</taxon>
        <taxon>Candidatus Hepatoplasma</taxon>
    </lineage>
</organism>
<feature type="binding site" evidence="8">
    <location>
        <position position="171"/>
    </location>
    <ligand>
        <name>Zn(2+)</name>
        <dbReference type="ChEBI" id="CHEBI:29105"/>
        <label>1</label>
    </ligand>
</feature>
<dbReference type="EMBL" id="CWGI01000001">
    <property type="protein sequence ID" value="CRX37203.1"/>
    <property type="molecule type" value="Genomic_DNA"/>
</dbReference>
<evidence type="ECO:0000256" key="8">
    <source>
        <dbReference type="PIRSR" id="PIRSR001123-2"/>
    </source>
</evidence>
<dbReference type="GO" id="GO:0006508">
    <property type="term" value="P:proteolysis"/>
    <property type="evidence" value="ECO:0007669"/>
    <property type="project" value="UniProtKB-KW"/>
</dbReference>
<sequence>MEKLKELLKIPGLSGYESKIIEFLKKEFTNFGYSYKRDNLGSIIFFKKNNNKNSKIKKVVIDAHIDEVGFLITNLNDDGTVIIESIGGINLKFMQTQTFEIWDLDFKNKYLGILTFPNQDDKNLDLEKAILDLGFRNKKDLLNHNINIGSSVTFPDFFQENEKSILAKSIDNRLGTYIALNIAKDFAKKDLKFDLQFIFSVQEEVGLRGARTAIYNQNPDLVIVVDISPAYDIDQKGPPYGILGEGTMLRHKDVYTIYKKEVIVFLRNLFERNNIKYQDYFSFGGTNAGIIQLIKEGIFVLPFGLCARNIHTSLAIVDKKDLLETEKGLRVLINKMNENLTKKGTLLN</sequence>
<dbReference type="Gene3D" id="2.40.30.40">
    <property type="entry name" value="Peptidase M42, domain 2"/>
    <property type="match status" value="1"/>
</dbReference>
<feature type="binding site" evidence="8">
    <location>
        <position position="64"/>
    </location>
    <ligand>
        <name>Zn(2+)</name>
        <dbReference type="ChEBI" id="CHEBI:29105"/>
        <label>1</label>
    </ligand>
</feature>
<evidence type="ECO:0000256" key="5">
    <source>
        <dbReference type="ARBA" id="ARBA00022801"/>
    </source>
</evidence>
<dbReference type="PIRSF" id="PIRSF001123">
    <property type="entry name" value="PepA_GA"/>
    <property type="match status" value="1"/>
</dbReference>
<name>A0A0G7ZNB2_9MOLU</name>
<comment type="cofactor">
    <cofactor evidence="8">
        <name>a divalent metal cation</name>
        <dbReference type="ChEBI" id="CHEBI:60240"/>
    </cofactor>
    <text evidence="8">Binds 2 divalent metal cations per subunit.</text>
</comment>
<gene>
    <name evidence="9" type="ORF">HEPPS_04290</name>
</gene>
<evidence type="ECO:0000313" key="9">
    <source>
        <dbReference type="EMBL" id="CRX37203.1"/>
    </source>
</evidence>